<accession>A0A7S2WEQ7</accession>
<name>A0A7S2WEQ7_9STRA</name>
<dbReference type="InterPro" id="IPR002549">
    <property type="entry name" value="AI-2E-like"/>
</dbReference>
<evidence type="ECO:0000256" key="5">
    <source>
        <dbReference type="ARBA" id="ARBA00023136"/>
    </source>
</evidence>
<evidence type="ECO:0000313" key="8">
    <source>
        <dbReference type="EMBL" id="CAD9682213.1"/>
    </source>
</evidence>
<evidence type="ECO:0000256" key="6">
    <source>
        <dbReference type="SAM" id="MobiDB-lite"/>
    </source>
</evidence>
<comment type="similarity">
    <text evidence="2">Belongs to the autoinducer-2 exporter (AI-2E) (TC 2.A.86) family.</text>
</comment>
<gene>
    <name evidence="8" type="ORF">QSP1433_LOCUS7609</name>
</gene>
<comment type="subcellular location">
    <subcellularLocation>
        <location evidence="1">Membrane</location>
        <topology evidence="1">Multi-pass membrane protein</topology>
    </subcellularLocation>
</comment>
<dbReference type="PANTHER" id="PTHR21716">
    <property type="entry name" value="TRANSMEMBRANE PROTEIN"/>
    <property type="match status" value="1"/>
</dbReference>
<evidence type="ECO:0000256" key="7">
    <source>
        <dbReference type="SAM" id="Phobius"/>
    </source>
</evidence>
<dbReference type="PANTHER" id="PTHR21716:SF4">
    <property type="entry name" value="TRANSMEMBRANE PROTEIN 245"/>
    <property type="match status" value="1"/>
</dbReference>
<dbReference type="Pfam" id="PF01594">
    <property type="entry name" value="AI-2E_transport"/>
    <property type="match status" value="1"/>
</dbReference>
<evidence type="ECO:0000256" key="1">
    <source>
        <dbReference type="ARBA" id="ARBA00004141"/>
    </source>
</evidence>
<feature type="transmembrane region" description="Helical" evidence="7">
    <location>
        <begin position="266"/>
        <end position="287"/>
    </location>
</feature>
<evidence type="ECO:0000256" key="2">
    <source>
        <dbReference type="ARBA" id="ARBA00009773"/>
    </source>
</evidence>
<feature type="transmembrane region" description="Helical" evidence="7">
    <location>
        <begin position="432"/>
        <end position="453"/>
    </location>
</feature>
<protein>
    <submittedName>
        <fullName evidence="8">Uncharacterized protein</fullName>
    </submittedName>
</protein>
<proteinExistence type="inferred from homology"/>
<organism evidence="8">
    <name type="scientific">Mucochytrium quahogii</name>
    <dbReference type="NCBI Taxonomy" id="96639"/>
    <lineage>
        <taxon>Eukaryota</taxon>
        <taxon>Sar</taxon>
        <taxon>Stramenopiles</taxon>
        <taxon>Bigyra</taxon>
        <taxon>Labyrinthulomycetes</taxon>
        <taxon>Thraustochytrida</taxon>
        <taxon>Thraustochytriidae</taxon>
        <taxon>Mucochytrium</taxon>
    </lineage>
</organism>
<feature type="transmembrane region" description="Helical" evidence="7">
    <location>
        <begin position="149"/>
        <end position="166"/>
    </location>
</feature>
<dbReference type="AlphaFoldDB" id="A0A7S2WEQ7"/>
<sequence>MDLFTDSSDSGNESMVSLLDNVMESPRTPRRRPLASAGKKSTGTNVGKAKDRRAVSSRLLSIQHRRSDNKENAGSKNGMITPAVSFKAMDTAKRRTRVKSQPELTKTNFTKMKRELAVHHEKYEMLANKVAELSEQRALKARDKNLRKVILAVVLGIMLYLLYVMLVPHFNAVFMAGLLSLVLHSVLRPLMHLIDTLRISIHDVFKNQRTMLLGAMVILAIATGVSVTRTTIILEPLRLVAVGLMSLTAASILFLVLVLTVDSRALAAGTLTLLVICVMCVPLFFVLQQCVKEIEIITTFVRNVIDSDDALQTTVESIVNSRLYSTLHEYTNSLVGTEVIPSEIKLVKEDLKSDLRGYAELLGANLQRFSGNVISFASNLSNVLWAFTTFSTTLYYLLRNETCWELFDALSPLSPQDNAELCESIKMSTGRILLCASCIGMIHAAVMYILLAFSGFQLVAIPSFICGIVAVLPLWGTYVVFVPVAMMLWVQESHVFSILVCIVEIFLILIVDAKITSYIPGDSHFVGLSIVAGLYAFGLFGFVYGPLLVGLTSCIVNIYLKYMQKPPSYKLFSPIPTPRKQLFQ</sequence>
<dbReference type="EMBL" id="HBHK01012073">
    <property type="protein sequence ID" value="CAD9682213.1"/>
    <property type="molecule type" value="Transcribed_RNA"/>
</dbReference>
<keyword evidence="3 7" id="KW-0812">Transmembrane</keyword>
<feature type="transmembrane region" description="Helical" evidence="7">
    <location>
        <begin position="495"/>
        <end position="515"/>
    </location>
</feature>
<reference evidence="8" key="1">
    <citation type="submission" date="2021-01" db="EMBL/GenBank/DDBJ databases">
        <authorList>
            <person name="Corre E."/>
            <person name="Pelletier E."/>
            <person name="Niang G."/>
            <person name="Scheremetjew M."/>
            <person name="Finn R."/>
            <person name="Kale V."/>
            <person name="Holt S."/>
            <person name="Cochrane G."/>
            <person name="Meng A."/>
            <person name="Brown T."/>
            <person name="Cohen L."/>
        </authorList>
    </citation>
    <scope>NUCLEOTIDE SEQUENCE</scope>
    <source>
        <strain evidence="8">NY070348D</strain>
    </source>
</reference>
<evidence type="ECO:0000256" key="3">
    <source>
        <dbReference type="ARBA" id="ARBA00022692"/>
    </source>
</evidence>
<evidence type="ECO:0000256" key="4">
    <source>
        <dbReference type="ARBA" id="ARBA00022989"/>
    </source>
</evidence>
<feature type="transmembrane region" description="Helical" evidence="7">
    <location>
        <begin position="459"/>
        <end position="488"/>
    </location>
</feature>
<feature type="region of interest" description="Disordered" evidence="6">
    <location>
        <begin position="21"/>
        <end position="56"/>
    </location>
</feature>
<keyword evidence="5 7" id="KW-0472">Membrane</keyword>
<feature type="transmembrane region" description="Helical" evidence="7">
    <location>
        <begin position="535"/>
        <end position="560"/>
    </location>
</feature>
<dbReference type="GO" id="GO:0016020">
    <property type="term" value="C:membrane"/>
    <property type="evidence" value="ECO:0007669"/>
    <property type="project" value="UniProtKB-SubCell"/>
</dbReference>
<feature type="transmembrane region" description="Helical" evidence="7">
    <location>
        <begin position="239"/>
        <end position="259"/>
    </location>
</feature>
<keyword evidence="4 7" id="KW-1133">Transmembrane helix</keyword>
<feature type="transmembrane region" description="Helical" evidence="7">
    <location>
        <begin position="212"/>
        <end position="233"/>
    </location>
</feature>